<dbReference type="EMBL" id="CP120628">
    <property type="protein sequence ID" value="WEW57421.1"/>
    <property type="molecule type" value="Genomic_DNA"/>
</dbReference>
<evidence type="ECO:0000259" key="3">
    <source>
        <dbReference type="PROSITE" id="PS50815"/>
    </source>
</evidence>
<proteinExistence type="inferred from homology"/>
<gene>
    <name evidence="4" type="ORF">PRK78_002888</name>
</gene>
<feature type="compositionally biased region" description="Polar residues" evidence="2">
    <location>
        <begin position="287"/>
        <end position="312"/>
    </location>
</feature>
<dbReference type="InterPro" id="IPR036570">
    <property type="entry name" value="HORMA_dom_sf"/>
</dbReference>
<dbReference type="PROSITE" id="PS50815">
    <property type="entry name" value="HORMA"/>
    <property type="match status" value="1"/>
</dbReference>
<keyword evidence="5" id="KW-1185">Reference proteome</keyword>
<accession>A0AAF0DF45</accession>
<dbReference type="PANTHER" id="PTHR11842:SF10">
    <property type="entry name" value="MITOTIC SPINDLE ASSEMBLY CHECKPOINT PROTEIN MAD2B"/>
    <property type="match status" value="1"/>
</dbReference>
<protein>
    <recommendedName>
        <fullName evidence="3">HORMA domain-containing protein</fullName>
    </recommendedName>
</protein>
<dbReference type="Gene3D" id="3.30.900.10">
    <property type="entry name" value="HORMA domain"/>
    <property type="match status" value="1"/>
</dbReference>
<dbReference type="Pfam" id="PF02301">
    <property type="entry name" value="HORMA"/>
    <property type="match status" value="1"/>
</dbReference>
<dbReference type="InterPro" id="IPR003511">
    <property type="entry name" value="HORMA_dom"/>
</dbReference>
<evidence type="ECO:0000313" key="5">
    <source>
        <dbReference type="Proteomes" id="UP001219355"/>
    </source>
</evidence>
<evidence type="ECO:0000256" key="1">
    <source>
        <dbReference type="ARBA" id="ARBA00010348"/>
    </source>
</evidence>
<comment type="similarity">
    <text evidence="1">Belongs to the MAD2 family.</text>
</comment>
<dbReference type="GO" id="GO:0016035">
    <property type="term" value="C:zeta DNA polymerase complex"/>
    <property type="evidence" value="ECO:0007669"/>
    <property type="project" value="TreeGrafter"/>
</dbReference>
<dbReference type="InterPro" id="IPR045091">
    <property type="entry name" value="Mad2-like"/>
</dbReference>
<name>A0AAF0DF45_9EURO</name>
<dbReference type="Proteomes" id="UP001219355">
    <property type="component" value="Chromosome 2"/>
</dbReference>
<evidence type="ECO:0000256" key="2">
    <source>
        <dbReference type="SAM" id="MobiDB-lite"/>
    </source>
</evidence>
<evidence type="ECO:0000313" key="4">
    <source>
        <dbReference type="EMBL" id="WEW57421.1"/>
    </source>
</evidence>
<dbReference type="AlphaFoldDB" id="A0AAF0DF45"/>
<dbReference type="PANTHER" id="PTHR11842">
    <property type="entry name" value="MITOTIC SPINDLE ASSEMBLY CHECKPOINT PROTEIN MAD2"/>
    <property type="match status" value="1"/>
</dbReference>
<feature type="domain" description="HORMA" evidence="3">
    <location>
        <begin position="55"/>
        <end position="273"/>
    </location>
</feature>
<sequence>MAQQTPVAADTTPAADADGLATTAAHEVTTAPVTPIIAPPTNPTTTAGRVPETYAQLASSFCAFLAVSLHQVLYLRSVYPPTTFLSVRQYNHAVKQSRHPRVCSWINDACSSVEVELLKCTLTAVSFVIVSARTNRPLERYTFDMSQIPRVSPADIHTPFASAVVANDSNKDIPQQAAAYSNSTTASPLSSADMEAQFRAVLARLASACARLTPLPQHEEYQPSLFITVRADADAPAGVTREEQVWIPAEPDELPSVHLKDVNSDFPRRDSFANVSARGQSNDHESLTTGPSTTGVDASNSPRTTASRSRAQTVPVRRVDAGEMKLEVWVEEALEKFEILDRLRSECPP</sequence>
<dbReference type="SUPFAM" id="SSF56019">
    <property type="entry name" value="The spindle assembly checkpoint protein mad2"/>
    <property type="match status" value="1"/>
</dbReference>
<organism evidence="4 5">
    <name type="scientific">Emydomyces testavorans</name>
    <dbReference type="NCBI Taxonomy" id="2070801"/>
    <lineage>
        <taxon>Eukaryota</taxon>
        <taxon>Fungi</taxon>
        <taxon>Dikarya</taxon>
        <taxon>Ascomycota</taxon>
        <taxon>Pezizomycotina</taxon>
        <taxon>Eurotiomycetes</taxon>
        <taxon>Eurotiomycetidae</taxon>
        <taxon>Onygenales</taxon>
        <taxon>Nannizziopsiaceae</taxon>
        <taxon>Emydomyces</taxon>
    </lineage>
</organism>
<feature type="region of interest" description="Disordered" evidence="2">
    <location>
        <begin position="274"/>
        <end position="315"/>
    </location>
</feature>
<reference evidence="4" key="1">
    <citation type="submission" date="2023-03" db="EMBL/GenBank/DDBJ databases">
        <title>Emydomyces testavorans Genome Sequence.</title>
        <authorList>
            <person name="Hoyer L."/>
        </authorList>
    </citation>
    <scope>NUCLEOTIDE SEQUENCE</scope>
    <source>
        <strain evidence="4">16-2883</strain>
    </source>
</reference>